<dbReference type="Gene3D" id="3.40.50.720">
    <property type="entry name" value="NAD(P)-binding Rossmann-like Domain"/>
    <property type="match status" value="1"/>
</dbReference>
<dbReference type="EC" id="1.3.1.20" evidence="3"/>
<comment type="caution">
    <text evidence="13">The sequence shown here is derived from an EMBL/GenBank/DDBJ whole genome shotgun (WGS) entry which is preliminary data.</text>
</comment>
<gene>
    <name evidence="13" type="ORF">AALO_G00042080</name>
</gene>
<evidence type="ECO:0000313" key="14">
    <source>
        <dbReference type="Proteomes" id="UP000823561"/>
    </source>
</evidence>
<evidence type="ECO:0000256" key="8">
    <source>
        <dbReference type="ARBA" id="ARBA00043025"/>
    </source>
</evidence>
<dbReference type="Pfam" id="PF01408">
    <property type="entry name" value="GFO_IDH_MocA"/>
    <property type="match status" value="1"/>
</dbReference>
<dbReference type="GO" id="GO:0000166">
    <property type="term" value="F:nucleotide binding"/>
    <property type="evidence" value="ECO:0007669"/>
    <property type="project" value="InterPro"/>
</dbReference>
<dbReference type="InterPro" id="IPR050984">
    <property type="entry name" value="Gfo/Idh/MocA_domain"/>
</dbReference>
<dbReference type="GO" id="GO:0047115">
    <property type="term" value="F:trans-1,2-dihydrobenzene-1,2-diol dehydrogenase activity"/>
    <property type="evidence" value="ECO:0007669"/>
    <property type="project" value="UniProtKB-EC"/>
</dbReference>
<dbReference type="Proteomes" id="UP000823561">
    <property type="component" value="Chromosome 3"/>
</dbReference>
<dbReference type="GO" id="GO:0047837">
    <property type="term" value="F:D-xylose 1-dehydrogenase (NADP+) activity"/>
    <property type="evidence" value="ECO:0007669"/>
    <property type="project" value="UniProtKB-EC"/>
</dbReference>
<evidence type="ECO:0000256" key="3">
    <source>
        <dbReference type="ARBA" id="ARBA00038853"/>
    </source>
</evidence>
<proteinExistence type="inferred from homology"/>
<comment type="catalytic activity">
    <reaction evidence="9">
        <text>(1R,2R)-1,2-dihydrobenzene-1,2-diol + NADP(+) = catechol + NADPH + H(+)</text>
        <dbReference type="Rhea" id="RHEA:16729"/>
        <dbReference type="ChEBI" id="CHEBI:10702"/>
        <dbReference type="ChEBI" id="CHEBI:15378"/>
        <dbReference type="ChEBI" id="CHEBI:18135"/>
        <dbReference type="ChEBI" id="CHEBI:57783"/>
        <dbReference type="ChEBI" id="CHEBI:58349"/>
        <dbReference type="EC" id="1.3.1.20"/>
    </reaction>
</comment>
<comment type="similarity">
    <text evidence="1">Belongs to the Gfo/Idh/MocA family.</text>
</comment>
<evidence type="ECO:0000313" key="13">
    <source>
        <dbReference type="EMBL" id="KAG5283437.1"/>
    </source>
</evidence>
<evidence type="ECO:0000256" key="9">
    <source>
        <dbReference type="ARBA" id="ARBA00047423"/>
    </source>
</evidence>
<keyword evidence="2" id="KW-0560">Oxidoreductase</keyword>
<dbReference type="InterPro" id="IPR036291">
    <property type="entry name" value="NAD(P)-bd_dom_sf"/>
</dbReference>
<name>A0AAV6HBR9_9TELE</name>
<comment type="catalytic activity">
    <reaction evidence="10">
        <text>D-xylose + NADP(+) = D-xylono-1,5-lactone + NADPH + H(+)</text>
        <dbReference type="Rhea" id="RHEA:22000"/>
        <dbReference type="ChEBI" id="CHEBI:15378"/>
        <dbReference type="ChEBI" id="CHEBI:15867"/>
        <dbReference type="ChEBI" id="CHEBI:53455"/>
        <dbReference type="ChEBI" id="CHEBI:57783"/>
        <dbReference type="ChEBI" id="CHEBI:58349"/>
        <dbReference type="EC" id="1.1.1.179"/>
    </reaction>
</comment>
<dbReference type="SUPFAM" id="SSF51735">
    <property type="entry name" value="NAD(P)-binding Rossmann-fold domains"/>
    <property type="match status" value="1"/>
</dbReference>
<evidence type="ECO:0000256" key="6">
    <source>
        <dbReference type="ARBA" id="ARBA00042926"/>
    </source>
</evidence>
<dbReference type="EMBL" id="JADWDJ010000003">
    <property type="protein sequence ID" value="KAG5283437.1"/>
    <property type="molecule type" value="Genomic_DNA"/>
</dbReference>
<dbReference type="PANTHER" id="PTHR22604:SF105">
    <property type="entry name" value="TRANS-1,2-DIHYDROBENZENE-1,2-DIOL DEHYDROGENASE"/>
    <property type="match status" value="1"/>
</dbReference>
<feature type="domain" description="Gfo/Idh/MocA-like oxidoreductase N-terminal" evidence="11">
    <location>
        <begin position="31"/>
        <end position="148"/>
    </location>
</feature>
<evidence type="ECO:0000256" key="5">
    <source>
        <dbReference type="ARBA" id="ARBA00040603"/>
    </source>
</evidence>
<feature type="domain" description="GFO/IDH/MocA-like oxidoreductase" evidence="12">
    <location>
        <begin position="161"/>
        <end position="274"/>
    </location>
</feature>
<accession>A0AAV6HBR9</accession>
<evidence type="ECO:0000256" key="10">
    <source>
        <dbReference type="ARBA" id="ARBA00049233"/>
    </source>
</evidence>
<evidence type="ECO:0000256" key="1">
    <source>
        <dbReference type="ARBA" id="ARBA00010928"/>
    </source>
</evidence>
<evidence type="ECO:0000256" key="7">
    <source>
        <dbReference type="ARBA" id="ARBA00042988"/>
    </source>
</evidence>
<dbReference type="InterPro" id="IPR055170">
    <property type="entry name" value="GFO_IDH_MocA-like_dom"/>
</dbReference>
<dbReference type="EC" id="1.1.1.179" evidence="4"/>
<dbReference type="AlphaFoldDB" id="A0AAV6HBR9"/>
<dbReference type="Gene3D" id="3.30.360.10">
    <property type="entry name" value="Dihydrodipicolinate Reductase, domain 2"/>
    <property type="match status" value="1"/>
</dbReference>
<organism evidence="13 14">
    <name type="scientific">Alosa alosa</name>
    <name type="common">allis shad</name>
    <dbReference type="NCBI Taxonomy" id="278164"/>
    <lineage>
        <taxon>Eukaryota</taxon>
        <taxon>Metazoa</taxon>
        <taxon>Chordata</taxon>
        <taxon>Craniata</taxon>
        <taxon>Vertebrata</taxon>
        <taxon>Euteleostomi</taxon>
        <taxon>Actinopterygii</taxon>
        <taxon>Neopterygii</taxon>
        <taxon>Teleostei</taxon>
        <taxon>Clupei</taxon>
        <taxon>Clupeiformes</taxon>
        <taxon>Clupeoidei</taxon>
        <taxon>Clupeidae</taxon>
        <taxon>Alosa</taxon>
    </lineage>
</organism>
<protein>
    <recommendedName>
        <fullName evidence="5">Trans-1,2-dihydrobenzene-1,2-diol dehydrogenase</fullName>
        <ecNumber evidence="4">1.1.1.179</ecNumber>
        <ecNumber evidence="3">1.3.1.20</ecNumber>
    </recommendedName>
    <alternativeName>
        <fullName evidence="8">D-xylose 1-dehydrogenase</fullName>
    </alternativeName>
    <alternativeName>
        <fullName evidence="7">D-xylose-NADP dehydrogenase</fullName>
    </alternativeName>
    <alternativeName>
        <fullName evidence="6">Dimeric dihydrodiol dehydrogenase</fullName>
    </alternativeName>
</protein>
<keyword evidence="14" id="KW-1185">Reference proteome</keyword>
<evidence type="ECO:0000256" key="2">
    <source>
        <dbReference type="ARBA" id="ARBA00023002"/>
    </source>
</evidence>
<evidence type="ECO:0000256" key="4">
    <source>
        <dbReference type="ARBA" id="ARBA00038984"/>
    </source>
</evidence>
<dbReference type="InterPro" id="IPR000683">
    <property type="entry name" value="Gfo/Idh/MocA-like_OxRdtase_N"/>
</dbReference>
<evidence type="ECO:0000259" key="12">
    <source>
        <dbReference type="Pfam" id="PF22725"/>
    </source>
</evidence>
<dbReference type="PANTHER" id="PTHR22604">
    <property type="entry name" value="OXIDOREDUCTASES"/>
    <property type="match status" value="1"/>
</dbReference>
<dbReference type="Pfam" id="PF22725">
    <property type="entry name" value="GFO_IDH_MocA_C3"/>
    <property type="match status" value="1"/>
</dbReference>
<reference evidence="13" key="1">
    <citation type="submission" date="2020-10" db="EMBL/GenBank/DDBJ databases">
        <title>Chromosome-scale genome assembly of the Allis shad, Alosa alosa.</title>
        <authorList>
            <person name="Margot Z."/>
            <person name="Christophe K."/>
            <person name="Cabau C."/>
            <person name="Louis A."/>
            <person name="Berthelot C."/>
            <person name="Parey E."/>
            <person name="Roest Crollius H."/>
            <person name="Montfort J."/>
            <person name="Robinson-Rechavi M."/>
            <person name="Bucao C."/>
            <person name="Bouchez O."/>
            <person name="Gislard M."/>
            <person name="Lluch J."/>
            <person name="Milhes M."/>
            <person name="Lampietro C."/>
            <person name="Lopez Roques C."/>
            <person name="Donnadieu C."/>
            <person name="Braasch I."/>
            <person name="Desvignes T."/>
            <person name="Postlethwait J."/>
            <person name="Bobe J."/>
            <person name="Guiguen Y."/>
        </authorList>
    </citation>
    <scope>NUCLEOTIDE SEQUENCE</scope>
    <source>
        <strain evidence="13">M-15738</strain>
        <tissue evidence="13">Blood</tissue>
    </source>
</reference>
<dbReference type="SUPFAM" id="SSF55347">
    <property type="entry name" value="Glyceraldehyde-3-phosphate dehydrogenase-like, C-terminal domain"/>
    <property type="match status" value="1"/>
</dbReference>
<sequence length="353" mass="39220">MSCWLWLYQLTQHPERQHHTCIFVQLEMATRWGICSAGKISHDFTVALKTLPSKEHQVVAVAARDLMHAQAFATKHSIPRAYGSYEELAKDSEIDVVYVGTIHPHHLSAGRLFMNAHKNVLIEKPLAMNAGEASELISTAKRNKVFMMEALWTRFFPVSVEIRQRLAQGEVGEVQLVRADLGAPLTHIPRLAERDLGGGAVLDLGVYCLQFVLMVFNGEKPESVHASGFNLDTGVDGTMVIVLKFSGNRMAVCTCSITMMLTNDAVIVGSKGTIKVPDHMWCPTTLEVNGEVSKHPLPEPPMPLNFINSTGLRYEAQEVRQCLLQGFKECPVMSWSDSSLLAEVIDEARREVI</sequence>
<evidence type="ECO:0000259" key="11">
    <source>
        <dbReference type="Pfam" id="PF01408"/>
    </source>
</evidence>